<accession>A0A8K0V252</accession>
<proteinExistence type="predicted"/>
<dbReference type="AlphaFoldDB" id="A0A8K0V252"/>
<dbReference type="Proteomes" id="UP000813824">
    <property type="component" value="Unassembled WGS sequence"/>
</dbReference>
<dbReference type="Pfam" id="PF02627">
    <property type="entry name" value="CMD"/>
    <property type="match status" value="1"/>
</dbReference>
<reference evidence="2" key="1">
    <citation type="journal article" date="2021" name="New Phytol.">
        <title>Evolutionary innovations through gain and loss of genes in the ectomycorrhizal Boletales.</title>
        <authorList>
            <person name="Wu G."/>
            <person name="Miyauchi S."/>
            <person name="Morin E."/>
            <person name="Kuo A."/>
            <person name="Drula E."/>
            <person name="Varga T."/>
            <person name="Kohler A."/>
            <person name="Feng B."/>
            <person name="Cao Y."/>
            <person name="Lipzen A."/>
            <person name="Daum C."/>
            <person name="Hundley H."/>
            <person name="Pangilinan J."/>
            <person name="Johnson J."/>
            <person name="Barry K."/>
            <person name="LaButti K."/>
            <person name="Ng V."/>
            <person name="Ahrendt S."/>
            <person name="Min B."/>
            <person name="Choi I.G."/>
            <person name="Park H."/>
            <person name="Plett J.M."/>
            <person name="Magnuson J."/>
            <person name="Spatafora J.W."/>
            <person name="Nagy L.G."/>
            <person name="Henrissat B."/>
            <person name="Grigoriev I.V."/>
            <person name="Yang Z.L."/>
            <person name="Xu J."/>
            <person name="Martin F.M."/>
        </authorList>
    </citation>
    <scope>NUCLEOTIDE SEQUENCE</scope>
    <source>
        <strain evidence="2">KKN 215</strain>
    </source>
</reference>
<dbReference type="InterPro" id="IPR003779">
    <property type="entry name" value="CMD-like"/>
</dbReference>
<protein>
    <submittedName>
        <fullName evidence="2">Carboxymuconolactone decarboxylase</fullName>
    </submittedName>
</protein>
<dbReference type="PANTHER" id="PTHR34846:SF11">
    <property type="entry name" value="4-CARBOXYMUCONOLACTONE DECARBOXYLASE FAMILY PROTEIN (AFU_ORTHOLOGUE AFUA_6G11590)"/>
    <property type="match status" value="1"/>
</dbReference>
<keyword evidence="3" id="KW-1185">Reference proteome</keyword>
<feature type="non-terminal residue" evidence="2">
    <location>
        <position position="1"/>
    </location>
</feature>
<dbReference type="InterPro" id="IPR029032">
    <property type="entry name" value="AhpD-like"/>
</dbReference>
<evidence type="ECO:0000313" key="2">
    <source>
        <dbReference type="EMBL" id="KAH8107982.1"/>
    </source>
</evidence>
<sequence>RVPYLFPEPGASEIGDTIRSRRGNGQLLELDGVVLNSEPLAKAWNEVGLALRDFNTIPADMREVLILRCAVLNNAAFEWIQHEPIARSLGLTTAQLLEIRLLPPLTSSSSSPSPSSLLPPALLAAIAFADYSTKEVKVPKAVFDALRGHLKGDREMVEAVATVAGYNMVGRVLVALDVGGMEGVDVPIPK</sequence>
<gene>
    <name evidence="2" type="ORF">BXZ70DRAFT_884951</name>
</gene>
<evidence type="ECO:0000313" key="3">
    <source>
        <dbReference type="Proteomes" id="UP000813824"/>
    </source>
</evidence>
<dbReference type="PANTHER" id="PTHR34846">
    <property type="entry name" value="4-CARBOXYMUCONOLACTONE DECARBOXYLASE FAMILY PROTEIN (AFU_ORTHOLOGUE AFUA_6G11590)"/>
    <property type="match status" value="1"/>
</dbReference>
<comment type="caution">
    <text evidence="2">The sequence shown here is derived from an EMBL/GenBank/DDBJ whole genome shotgun (WGS) entry which is preliminary data.</text>
</comment>
<name>A0A8K0V252_9AGAR</name>
<dbReference type="OrthoDB" id="9998495at2759"/>
<feature type="domain" description="Carboxymuconolactone decarboxylase-like" evidence="1">
    <location>
        <begin position="40"/>
        <end position="100"/>
    </location>
</feature>
<dbReference type="GO" id="GO:0051920">
    <property type="term" value="F:peroxiredoxin activity"/>
    <property type="evidence" value="ECO:0007669"/>
    <property type="project" value="InterPro"/>
</dbReference>
<evidence type="ECO:0000259" key="1">
    <source>
        <dbReference type="Pfam" id="PF02627"/>
    </source>
</evidence>
<dbReference type="Gene3D" id="1.20.1290.10">
    <property type="entry name" value="AhpD-like"/>
    <property type="match status" value="1"/>
</dbReference>
<organism evidence="2 3">
    <name type="scientific">Cristinia sonorae</name>
    <dbReference type="NCBI Taxonomy" id="1940300"/>
    <lineage>
        <taxon>Eukaryota</taxon>
        <taxon>Fungi</taxon>
        <taxon>Dikarya</taxon>
        <taxon>Basidiomycota</taxon>
        <taxon>Agaricomycotina</taxon>
        <taxon>Agaricomycetes</taxon>
        <taxon>Agaricomycetidae</taxon>
        <taxon>Agaricales</taxon>
        <taxon>Pleurotineae</taxon>
        <taxon>Stephanosporaceae</taxon>
        <taxon>Cristinia</taxon>
    </lineage>
</organism>
<dbReference type="SUPFAM" id="SSF69118">
    <property type="entry name" value="AhpD-like"/>
    <property type="match status" value="1"/>
</dbReference>
<dbReference type="EMBL" id="JAEVFJ010000001">
    <property type="protein sequence ID" value="KAH8107982.1"/>
    <property type="molecule type" value="Genomic_DNA"/>
</dbReference>